<dbReference type="PANTHER" id="PTHR40841:SF2">
    <property type="entry name" value="SIDEROPHORE-DEGRADING ESTERASE (EUROFUNG)"/>
    <property type="match status" value="1"/>
</dbReference>
<sequence length="258" mass="28692">MVSQEEKREYRIFVSVPASPPPEGGYPVLYTLDPNSVFGTLTEAVRVQGNRPEKSGVIPMLIVGIGYNAEVPFAPGRYYDYTLPADVSELPARPDGSPWPKHGGADAFLRFIEQELKPVIEREYPVDRSKTALFGHSLGGLFVLHTLFTKPSAFRTYIAGSPSIHWSRRLFDEEERDFVRRCNAQGVEASLFIGVGGLEGSHKSRMVDNARELAERLAPLEGKGLKLRFHEFPDEGHVSVLPPLVSRAVRFASNGEIR</sequence>
<name>A0A3B0CIH5_9BACL</name>
<dbReference type="GO" id="GO:0016788">
    <property type="term" value="F:hydrolase activity, acting on ester bonds"/>
    <property type="evidence" value="ECO:0007669"/>
    <property type="project" value="TreeGrafter"/>
</dbReference>
<dbReference type="EMBL" id="RBAH01000007">
    <property type="protein sequence ID" value="RKN84830.1"/>
    <property type="molecule type" value="Genomic_DNA"/>
</dbReference>
<accession>A0A3B0CIH5</accession>
<evidence type="ECO:0000256" key="1">
    <source>
        <dbReference type="ARBA" id="ARBA00005622"/>
    </source>
</evidence>
<dbReference type="Pfam" id="PF00756">
    <property type="entry name" value="Esterase"/>
    <property type="match status" value="1"/>
</dbReference>
<evidence type="ECO:0000313" key="4">
    <source>
        <dbReference type="Proteomes" id="UP000282311"/>
    </source>
</evidence>
<dbReference type="InterPro" id="IPR029058">
    <property type="entry name" value="AB_hydrolase_fold"/>
</dbReference>
<dbReference type="InterPro" id="IPR052558">
    <property type="entry name" value="Siderophore_Hydrolase_D"/>
</dbReference>
<dbReference type="InterPro" id="IPR000801">
    <property type="entry name" value="Esterase-like"/>
</dbReference>
<dbReference type="PANTHER" id="PTHR40841">
    <property type="entry name" value="SIDEROPHORE TRIACETYLFUSARININE C ESTERASE"/>
    <property type="match status" value="1"/>
</dbReference>
<protein>
    <submittedName>
        <fullName evidence="3">Alpha/beta hydrolase</fullName>
    </submittedName>
</protein>
<dbReference type="Gene3D" id="3.40.50.1820">
    <property type="entry name" value="alpha/beta hydrolase"/>
    <property type="match status" value="1"/>
</dbReference>
<proteinExistence type="inferred from homology"/>
<keyword evidence="2 3" id="KW-0378">Hydrolase</keyword>
<evidence type="ECO:0000313" key="3">
    <source>
        <dbReference type="EMBL" id="RKN84830.1"/>
    </source>
</evidence>
<organism evidence="3 4">
    <name type="scientific">Paenibacillus ginsengarvi</name>
    <dbReference type="NCBI Taxonomy" id="400777"/>
    <lineage>
        <taxon>Bacteria</taxon>
        <taxon>Bacillati</taxon>
        <taxon>Bacillota</taxon>
        <taxon>Bacilli</taxon>
        <taxon>Bacillales</taxon>
        <taxon>Paenibacillaceae</taxon>
        <taxon>Paenibacillus</taxon>
    </lineage>
</organism>
<gene>
    <name evidence="3" type="ORF">D7M11_12280</name>
</gene>
<comment type="similarity">
    <text evidence="1">Belongs to the esterase D family.</text>
</comment>
<comment type="caution">
    <text evidence="3">The sequence shown here is derived from an EMBL/GenBank/DDBJ whole genome shotgun (WGS) entry which is preliminary data.</text>
</comment>
<evidence type="ECO:0000256" key="2">
    <source>
        <dbReference type="ARBA" id="ARBA00022801"/>
    </source>
</evidence>
<dbReference type="AlphaFoldDB" id="A0A3B0CIH5"/>
<dbReference type="SUPFAM" id="SSF53474">
    <property type="entry name" value="alpha/beta-Hydrolases"/>
    <property type="match status" value="1"/>
</dbReference>
<dbReference type="OrthoDB" id="9784036at2"/>
<dbReference type="Proteomes" id="UP000282311">
    <property type="component" value="Unassembled WGS sequence"/>
</dbReference>
<keyword evidence="4" id="KW-1185">Reference proteome</keyword>
<reference evidence="3 4" key="1">
    <citation type="journal article" date="2007" name="Int. J. Syst. Evol. Microbiol.">
        <title>Paenibacillus ginsengarvi sp. nov., isolated from soil from ginseng cultivation.</title>
        <authorList>
            <person name="Yoon M.H."/>
            <person name="Ten L.N."/>
            <person name="Im W.T."/>
        </authorList>
    </citation>
    <scope>NUCLEOTIDE SEQUENCE [LARGE SCALE GENOMIC DNA]</scope>
    <source>
        <strain evidence="3 4">KCTC 13059</strain>
    </source>
</reference>